<evidence type="ECO:0000259" key="3">
    <source>
        <dbReference type="Pfam" id="PF00149"/>
    </source>
</evidence>
<organism evidence="5 6">
    <name type="scientific">Micromonospora globbae</name>
    <dbReference type="NCBI Taxonomy" id="1894969"/>
    <lineage>
        <taxon>Bacteria</taxon>
        <taxon>Bacillati</taxon>
        <taxon>Actinomycetota</taxon>
        <taxon>Actinomycetes</taxon>
        <taxon>Micromonosporales</taxon>
        <taxon>Micromonosporaceae</taxon>
        <taxon>Micromonospora</taxon>
    </lineage>
</organism>
<keyword evidence="6" id="KW-1185">Reference proteome</keyword>
<dbReference type="PRINTS" id="PR01607">
    <property type="entry name" value="APYRASEFAMLY"/>
</dbReference>
<sequence length="606" mass="65062">MSNARTTRPRWHRLVTATAAGLVLTAASPAARADATAADANPVRVQLLSITDLHGYFGDYTTTVPGAHAGEATQTVGGGAYLAAHLDRLRDQAALPEANSILFSAGDDFSGWPSETAYFWNEPTIEYLNHIGVRFSTIGNHELDRNLDYLRHMMDGTCEGRPDGDLCFTDSTGERFAGADFDYYSANVVDGATGELVVTPYHVERVDDGHGGTLPVGFIHATTSGTPNEGLSYWPADQLRFLPEAAEINRYAAELQAQGVQSIVAVVHEGFAQVGDFYNDCTNPSGPMVEMNKQISPAVDAIVTGHWHALANCLLPDPAGNPRPVVEAANHGRLISEINLQLDPETGDVLRDRTTSTNHANTRTVTPDPEVLRMAQYWRDRAQQRRNEPVVDIAGDLARTSADAEESTLGNATADAFRWAAQQDGGADVGIVMPNTLLRDVTYAPTAGNAADAPGRVLFGELMVGVIHESGGFGAALTSGELTGRGLDQLLESQWQQAADGSVTFRPLAVSSNVSYRYDPTAPVGDRVDFGQVRIDGKPLKPNATYRVATLSKDFVTRYAVPGFSALLDAHHQHRTAYSGPDALAGYLRAHAPLAPPALDRIRAKP</sequence>
<feature type="signal peptide" evidence="2">
    <location>
        <begin position="1"/>
        <end position="33"/>
    </location>
</feature>
<dbReference type="SUPFAM" id="SSF55816">
    <property type="entry name" value="5'-nucleotidase (syn. UDP-sugar hydrolase), C-terminal domain"/>
    <property type="match status" value="1"/>
</dbReference>
<dbReference type="InterPro" id="IPR004843">
    <property type="entry name" value="Calcineurin-like_PHP"/>
</dbReference>
<accession>A0ABZ1SDB4</accession>
<gene>
    <name evidence="5" type="ORF">OG994_10930</name>
</gene>
<dbReference type="Pfam" id="PF00149">
    <property type="entry name" value="Metallophos"/>
    <property type="match status" value="1"/>
</dbReference>
<dbReference type="Gene3D" id="3.90.780.10">
    <property type="entry name" value="5'-Nucleotidase, C-terminal domain"/>
    <property type="match status" value="1"/>
</dbReference>
<protein>
    <submittedName>
        <fullName evidence="5">Bifunctional metallophosphatase/5'-nucleotidase</fullName>
    </submittedName>
</protein>
<dbReference type="SUPFAM" id="SSF56300">
    <property type="entry name" value="Metallo-dependent phosphatases"/>
    <property type="match status" value="1"/>
</dbReference>
<proteinExistence type="inferred from homology"/>
<dbReference type="EMBL" id="CP108084">
    <property type="protein sequence ID" value="WUP51994.1"/>
    <property type="molecule type" value="Genomic_DNA"/>
</dbReference>
<dbReference type="RefSeq" id="WP_328853079.1">
    <property type="nucleotide sequence ID" value="NZ_CP108084.1"/>
</dbReference>
<feature type="domain" description="Calcineurin-like phosphoesterase" evidence="3">
    <location>
        <begin position="48"/>
        <end position="309"/>
    </location>
</feature>
<evidence type="ECO:0000256" key="1">
    <source>
        <dbReference type="ARBA" id="ARBA00022729"/>
    </source>
</evidence>
<feature type="domain" description="5'-Nucleotidase C-terminal" evidence="4">
    <location>
        <begin position="396"/>
        <end position="551"/>
    </location>
</feature>
<feature type="chain" id="PRO_5044963597" evidence="2">
    <location>
        <begin position="34"/>
        <end position="606"/>
    </location>
</feature>
<dbReference type="Pfam" id="PF02872">
    <property type="entry name" value="5_nucleotid_C"/>
    <property type="match status" value="1"/>
</dbReference>
<dbReference type="PANTHER" id="PTHR11575:SF24">
    <property type="entry name" value="5'-NUCLEOTIDASE"/>
    <property type="match status" value="1"/>
</dbReference>
<evidence type="ECO:0000313" key="5">
    <source>
        <dbReference type="EMBL" id="WUP51994.1"/>
    </source>
</evidence>
<evidence type="ECO:0000313" key="6">
    <source>
        <dbReference type="Proteomes" id="UP001432190"/>
    </source>
</evidence>
<reference evidence="5" key="1">
    <citation type="submission" date="2022-10" db="EMBL/GenBank/DDBJ databases">
        <title>The complete genomes of actinobacterial strains from the NBC collection.</title>
        <authorList>
            <person name="Joergensen T.S."/>
            <person name="Alvarez Arevalo M."/>
            <person name="Sterndorff E.B."/>
            <person name="Faurdal D."/>
            <person name="Vuksanovic O."/>
            <person name="Mourched A.-S."/>
            <person name="Charusanti P."/>
            <person name="Shaw S."/>
            <person name="Blin K."/>
            <person name="Weber T."/>
        </authorList>
    </citation>
    <scope>NUCLEOTIDE SEQUENCE</scope>
    <source>
        <strain evidence="5">NBC_00256</strain>
    </source>
</reference>
<keyword evidence="2" id="KW-0378">Hydrolase</keyword>
<dbReference type="InterPro" id="IPR008334">
    <property type="entry name" value="5'-Nucleotdase_C"/>
</dbReference>
<dbReference type="InterPro" id="IPR006179">
    <property type="entry name" value="5_nucleotidase/apyrase"/>
</dbReference>
<keyword evidence="1 2" id="KW-0732">Signal</keyword>
<dbReference type="InterPro" id="IPR036907">
    <property type="entry name" value="5'-Nucleotdase_C_sf"/>
</dbReference>
<name>A0ABZ1SDB4_9ACTN</name>
<comment type="similarity">
    <text evidence="2">Belongs to the 5'-nucleotidase family.</text>
</comment>
<keyword evidence="2" id="KW-0547">Nucleotide-binding</keyword>
<dbReference type="Gene3D" id="3.60.21.10">
    <property type="match status" value="1"/>
</dbReference>
<evidence type="ECO:0000259" key="4">
    <source>
        <dbReference type="Pfam" id="PF02872"/>
    </source>
</evidence>
<dbReference type="Proteomes" id="UP001432190">
    <property type="component" value="Chromosome"/>
</dbReference>
<dbReference type="InterPro" id="IPR029052">
    <property type="entry name" value="Metallo-depent_PP-like"/>
</dbReference>
<dbReference type="PANTHER" id="PTHR11575">
    <property type="entry name" value="5'-NUCLEOTIDASE-RELATED"/>
    <property type="match status" value="1"/>
</dbReference>
<evidence type="ECO:0000256" key="2">
    <source>
        <dbReference type="RuleBase" id="RU362119"/>
    </source>
</evidence>